<accession>A0A6G0JCI8</accession>
<evidence type="ECO:0000313" key="2">
    <source>
        <dbReference type="EMBL" id="KAE8301172.1"/>
    </source>
</evidence>
<dbReference type="InterPro" id="IPR012337">
    <property type="entry name" value="RNaseH-like_sf"/>
</dbReference>
<protein>
    <recommendedName>
        <fullName evidence="4">Zinc finger BED domain-containing protein 4</fullName>
    </recommendedName>
</protein>
<name>A0A6G0JCI8_LARCR</name>
<dbReference type="SUPFAM" id="SSF53098">
    <property type="entry name" value="Ribonuclease H-like"/>
    <property type="match status" value="1"/>
</dbReference>
<sequence length="152" mass="16574">MANQWALLEKTTNCLEPFEEFTRKVSSATSSTADVVPSVTVLKRLLSMETEADSGIKTMKRMLLEAIDKRFSTVEDEPLYVLSTLLDPRHKDRFFTSADSANRGKDALAKELEEDVRTTTADGASTALEPPGKAPRVETAAATPSRSSSSGF</sequence>
<dbReference type="AlphaFoldDB" id="A0A6G0JCI8"/>
<proteinExistence type="predicted"/>
<evidence type="ECO:0000256" key="1">
    <source>
        <dbReference type="SAM" id="MobiDB-lite"/>
    </source>
</evidence>
<comment type="caution">
    <text evidence="2">The sequence shown here is derived from an EMBL/GenBank/DDBJ whole genome shotgun (WGS) entry which is preliminary data.</text>
</comment>
<gene>
    <name evidence="2" type="ORF">D5F01_LYC01339</name>
</gene>
<evidence type="ECO:0008006" key="4">
    <source>
        <dbReference type="Google" id="ProtNLM"/>
    </source>
</evidence>
<dbReference type="Proteomes" id="UP000424527">
    <property type="component" value="Unassembled WGS sequence"/>
</dbReference>
<dbReference type="EMBL" id="REGW02000001">
    <property type="protein sequence ID" value="KAE8301172.1"/>
    <property type="molecule type" value="Genomic_DNA"/>
</dbReference>
<evidence type="ECO:0000313" key="3">
    <source>
        <dbReference type="Proteomes" id="UP000424527"/>
    </source>
</evidence>
<reference evidence="2 3" key="1">
    <citation type="submission" date="2019-07" db="EMBL/GenBank/DDBJ databases">
        <title>Chromosome genome assembly for large yellow croaker.</title>
        <authorList>
            <person name="Xiao S."/>
        </authorList>
    </citation>
    <scope>NUCLEOTIDE SEQUENCE [LARGE SCALE GENOMIC DNA]</scope>
    <source>
        <strain evidence="2">JMULYC20181020</strain>
        <tissue evidence="2">Muscle</tissue>
    </source>
</reference>
<organism evidence="2 3">
    <name type="scientific">Larimichthys crocea</name>
    <name type="common">Large yellow croaker</name>
    <name type="synonym">Pseudosciaena crocea</name>
    <dbReference type="NCBI Taxonomy" id="215358"/>
    <lineage>
        <taxon>Eukaryota</taxon>
        <taxon>Metazoa</taxon>
        <taxon>Chordata</taxon>
        <taxon>Craniata</taxon>
        <taxon>Vertebrata</taxon>
        <taxon>Euteleostomi</taxon>
        <taxon>Actinopterygii</taxon>
        <taxon>Neopterygii</taxon>
        <taxon>Teleostei</taxon>
        <taxon>Neoteleostei</taxon>
        <taxon>Acanthomorphata</taxon>
        <taxon>Eupercaria</taxon>
        <taxon>Sciaenidae</taxon>
        <taxon>Larimichthys</taxon>
    </lineage>
</organism>
<feature type="region of interest" description="Disordered" evidence="1">
    <location>
        <begin position="113"/>
        <end position="152"/>
    </location>
</feature>
<keyword evidence="3" id="KW-1185">Reference proteome</keyword>